<keyword evidence="2" id="KW-1185">Reference proteome</keyword>
<evidence type="ECO:0000313" key="1">
    <source>
        <dbReference type="EMBL" id="MBB6458833.1"/>
    </source>
</evidence>
<dbReference type="AlphaFoldDB" id="A0A841QL75"/>
<dbReference type="Proteomes" id="UP000578000">
    <property type="component" value="Unassembled WGS sequence"/>
</dbReference>
<dbReference type="RefSeq" id="WP_166117211.1">
    <property type="nucleotide sequence ID" value="NZ_BAABDB010000038.1"/>
</dbReference>
<reference evidence="1 2" key="1">
    <citation type="submission" date="2020-08" db="EMBL/GenBank/DDBJ databases">
        <title>Genomic Encyclopedia of Type Strains, Phase IV (KMG-IV): sequencing the most valuable type-strain genomes for metagenomic binning, comparative biology and taxonomic classification.</title>
        <authorList>
            <person name="Goeker M."/>
        </authorList>
    </citation>
    <scope>NUCLEOTIDE SEQUENCE [LARGE SCALE GENOMIC DNA]</scope>
    <source>
        <strain evidence="1 2">DSM 4491</strain>
    </source>
</reference>
<dbReference type="EMBL" id="JACHIE010000046">
    <property type="protein sequence ID" value="MBB6458833.1"/>
    <property type="molecule type" value="Genomic_DNA"/>
</dbReference>
<comment type="caution">
    <text evidence="1">The sequence shown here is derived from an EMBL/GenBank/DDBJ whole genome shotgun (WGS) entry which is preliminary data.</text>
</comment>
<name>A0A841QL75_9PROT</name>
<accession>A0A841QL75</accession>
<sequence length="87" mass="10067">MRVEVIPVGKIKKIKYHKMSDAEFLALWKTIEGDCADDVRGLMNLTKNFYNPEDESKGQKEIQLKMQKYGLNISIKIADFFGIEKNI</sequence>
<protein>
    <submittedName>
        <fullName evidence="1">Uncharacterized protein</fullName>
    </submittedName>
</protein>
<proteinExistence type="predicted"/>
<organism evidence="1 2">
    <name type="scientific">Acetobacter lovaniensis</name>
    <dbReference type="NCBI Taxonomy" id="104100"/>
    <lineage>
        <taxon>Bacteria</taxon>
        <taxon>Pseudomonadati</taxon>
        <taxon>Pseudomonadota</taxon>
        <taxon>Alphaproteobacteria</taxon>
        <taxon>Acetobacterales</taxon>
        <taxon>Acetobacteraceae</taxon>
        <taxon>Acetobacter</taxon>
    </lineage>
</organism>
<evidence type="ECO:0000313" key="2">
    <source>
        <dbReference type="Proteomes" id="UP000578000"/>
    </source>
</evidence>
<gene>
    <name evidence="1" type="ORF">HNR55_003454</name>
</gene>